<keyword evidence="6" id="KW-1185">Reference proteome</keyword>
<reference evidence="5" key="2">
    <citation type="submission" date="2022-03" db="EMBL/GenBank/DDBJ databases">
        <title>Draft title - Genomic analysis of global carrot germplasm unveils the trajectory of domestication and the origin of high carotenoid orange carrot.</title>
        <authorList>
            <person name="Iorizzo M."/>
            <person name="Ellison S."/>
            <person name="Senalik D."/>
            <person name="Macko-Podgorni A."/>
            <person name="Grzebelus D."/>
            <person name="Bostan H."/>
            <person name="Rolling W."/>
            <person name="Curaba J."/>
            <person name="Simon P."/>
        </authorList>
    </citation>
    <scope>NUCLEOTIDE SEQUENCE</scope>
    <source>
        <tissue evidence="5">Leaf</tissue>
    </source>
</reference>
<sequence length="818" mass="93356">MIINFGHDEVTANDAATRNILIQFWEASTEATEGGRRYCELTIPENSFEILPYEVGGLSLYRMHSISCTHRIQLDDEEDDYIIQSKQQEGVISRVFRYKRPEMTPHISFYSLHEYPHREFALSCGIQPSLCFPLFKTADCSGHPRGVVELVSTCEQDLENFKQYFESCFFVQDLNPALWQMDHVLTLVCQKFPLHLAQFWVLTNPKLGALSVMSQKSNLDSEELAPLCRFKDACLQTHLNIGEGLVGKTCLFRKSFSCRNIKKFNITNYPLAHYARSCVSIACFTIFLRSFFPPFGECVLEFFLPSQELSNYYPQTMSNSLLTTVKEHLPYYTFDLGEELGEVPTLEVINSSSTREIFKRTHKNAVAVINLDELEESSVKLIEPQSLTPKPNRSKEIIDEANTMEINHFSLEITLEEAIRNREYTVAARRVDELLEDVGHDKTTAVGSSSQTRISLPHQEVEEEKLTADTSVQKLILTEDVFRIKNKGIIVGAENVDRPIQFVSKTSLQDELETEKQAEKKFSYESLSQHFGRPLDDVAKRFGISRSTFKRKCRDLGIKRWQYGRRSTDDNVSSKLRERLNAKEPSKRRYTCSGISSVQDKCLNKVATADKRQDPKKMIVEATYYDATIRFELPGFTIAELEDNINERLHLERQSFVIKYEDDEGDWISIACDEDLQECVEISKSSNNTTIKMSLDPRINPQAQCISVYPSIVAGKFEWNSLGVMSPHQFILSNYSMQLNVAFINIAPTRARENNNHAIVGILGIAVTVLLSALQLKYQAGTGSAFQDHPRAMVFAIASFLVFCLVCDLEQYFRSTHK</sequence>
<keyword evidence="4" id="KW-0539">Nucleus</keyword>
<dbReference type="InterPro" id="IPR045012">
    <property type="entry name" value="NLP"/>
</dbReference>
<dbReference type="InterPro" id="IPR053793">
    <property type="entry name" value="PB1-like"/>
</dbReference>
<dbReference type="PROSITE" id="PS51519">
    <property type="entry name" value="RWP_RK"/>
    <property type="match status" value="1"/>
</dbReference>
<dbReference type="EMBL" id="CP093351">
    <property type="protein sequence ID" value="WOH16331.1"/>
    <property type="molecule type" value="Genomic_DNA"/>
</dbReference>
<dbReference type="SMART" id="SM00666">
    <property type="entry name" value="PB1"/>
    <property type="match status" value="1"/>
</dbReference>
<dbReference type="PROSITE" id="PS51745">
    <property type="entry name" value="PB1"/>
    <property type="match status" value="1"/>
</dbReference>
<proteinExistence type="predicted"/>
<dbReference type="OMA" id="HHEMREM"/>
<dbReference type="InterPro" id="IPR000270">
    <property type="entry name" value="PB1_dom"/>
</dbReference>
<name>A0A175YIN2_DAUCS</name>
<dbReference type="PANTHER" id="PTHR32002:SF35">
    <property type="entry name" value="PROTEIN NLP6"/>
    <property type="match status" value="1"/>
</dbReference>
<dbReference type="Pfam" id="PF00564">
    <property type="entry name" value="PB1"/>
    <property type="match status" value="1"/>
</dbReference>
<dbReference type="Pfam" id="PF02042">
    <property type="entry name" value="RWP-RK"/>
    <property type="match status" value="1"/>
</dbReference>
<evidence type="ECO:0000256" key="4">
    <source>
        <dbReference type="ARBA" id="ARBA00023242"/>
    </source>
</evidence>
<reference evidence="5" key="1">
    <citation type="journal article" date="2016" name="Nat. Genet.">
        <title>A high-quality carrot genome assembly provides new insights into carotenoid accumulation and asterid genome evolution.</title>
        <authorList>
            <person name="Iorizzo M."/>
            <person name="Ellison S."/>
            <person name="Senalik D."/>
            <person name="Zeng P."/>
            <person name="Satapoomin P."/>
            <person name="Huang J."/>
            <person name="Bowman M."/>
            <person name="Iovene M."/>
            <person name="Sanseverino W."/>
            <person name="Cavagnaro P."/>
            <person name="Yildiz M."/>
            <person name="Macko-Podgorni A."/>
            <person name="Moranska E."/>
            <person name="Grzebelus E."/>
            <person name="Grzebelus D."/>
            <person name="Ashrafi H."/>
            <person name="Zheng Z."/>
            <person name="Cheng S."/>
            <person name="Spooner D."/>
            <person name="Van Deynze A."/>
            <person name="Simon P."/>
        </authorList>
    </citation>
    <scope>NUCLEOTIDE SEQUENCE</scope>
    <source>
        <tissue evidence="5">Leaf</tissue>
    </source>
</reference>
<keyword evidence="2" id="KW-0238">DNA-binding</keyword>
<dbReference type="Pfam" id="PF22922">
    <property type="entry name" value="GAF_NLP"/>
    <property type="match status" value="1"/>
</dbReference>
<protein>
    <submittedName>
        <fullName evidence="5">Uncharacterized protein</fullName>
    </submittedName>
</protein>
<evidence type="ECO:0000313" key="5">
    <source>
        <dbReference type="EMBL" id="WOH16331.1"/>
    </source>
</evidence>
<organism evidence="5 6">
    <name type="scientific">Daucus carota subsp. sativus</name>
    <name type="common">Carrot</name>
    <dbReference type="NCBI Taxonomy" id="79200"/>
    <lineage>
        <taxon>Eukaryota</taxon>
        <taxon>Viridiplantae</taxon>
        <taxon>Streptophyta</taxon>
        <taxon>Embryophyta</taxon>
        <taxon>Tracheophyta</taxon>
        <taxon>Spermatophyta</taxon>
        <taxon>Magnoliopsida</taxon>
        <taxon>eudicotyledons</taxon>
        <taxon>Gunneridae</taxon>
        <taxon>Pentapetalae</taxon>
        <taxon>asterids</taxon>
        <taxon>campanulids</taxon>
        <taxon>Apiales</taxon>
        <taxon>Apiaceae</taxon>
        <taxon>Apioideae</taxon>
        <taxon>Scandiceae</taxon>
        <taxon>Daucinae</taxon>
        <taxon>Daucus</taxon>
        <taxon>Daucus sect. Daucus</taxon>
    </lineage>
</organism>
<evidence type="ECO:0000256" key="1">
    <source>
        <dbReference type="ARBA" id="ARBA00023015"/>
    </source>
</evidence>
<dbReference type="GO" id="GO:0003677">
    <property type="term" value="F:DNA binding"/>
    <property type="evidence" value="ECO:0007669"/>
    <property type="project" value="UniProtKB-KW"/>
</dbReference>
<dbReference type="InterPro" id="IPR003035">
    <property type="entry name" value="RWP-RK_dom"/>
</dbReference>
<dbReference type="GO" id="GO:0003700">
    <property type="term" value="F:DNA-binding transcription factor activity"/>
    <property type="evidence" value="ECO:0007669"/>
    <property type="project" value="InterPro"/>
</dbReference>
<keyword evidence="1" id="KW-0805">Transcription regulation</keyword>
<evidence type="ECO:0000313" key="6">
    <source>
        <dbReference type="Proteomes" id="UP000077755"/>
    </source>
</evidence>
<dbReference type="Gramene" id="KZM83353">
    <property type="protein sequence ID" value="KZM83353"/>
    <property type="gene ID" value="DCAR_030922"/>
</dbReference>
<dbReference type="Proteomes" id="UP000077755">
    <property type="component" value="Chromosome 9"/>
</dbReference>
<accession>A0A175YIN2</accession>
<dbReference type="SUPFAM" id="SSF54277">
    <property type="entry name" value="CAD &amp; PB1 domains"/>
    <property type="match status" value="1"/>
</dbReference>
<dbReference type="PANTHER" id="PTHR32002">
    <property type="entry name" value="PROTEIN NLP8"/>
    <property type="match status" value="1"/>
</dbReference>
<keyword evidence="3" id="KW-0804">Transcription</keyword>
<dbReference type="AlphaFoldDB" id="A0A175YIN2"/>
<dbReference type="Gene3D" id="3.10.20.90">
    <property type="entry name" value="Phosphatidylinositol 3-kinase Catalytic Subunit, Chain A, domain 1"/>
    <property type="match status" value="1"/>
</dbReference>
<evidence type="ECO:0000256" key="3">
    <source>
        <dbReference type="ARBA" id="ARBA00023163"/>
    </source>
</evidence>
<evidence type="ECO:0000256" key="2">
    <source>
        <dbReference type="ARBA" id="ARBA00023125"/>
    </source>
</evidence>
<gene>
    <name evidence="5" type="ORF">DCAR_0935882</name>
</gene>
<dbReference type="InterPro" id="IPR055081">
    <property type="entry name" value="NLP1-9_GAF"/>
</dbReference>